<proteinExistence type="inferred from homology"/>
<protein>
    <recommendedName>
        <fullName evidence="2">CBM20 domain-containing protein</fullName>
    </recommendedName>
</protein>
<dbReference type="RefSeq" id="WP_124397347.1">
    <property type="nucleotide sequence ID" value="NZ_BHZE01000005.1"/>
</dbReference>
<sequence>MKNTILIAILFGTSSLYGQLRTVTFRVDMSQQTVSTAGVHVAGSFQNWNPATSQMTAVGNGVYSFSAQIAQGTAIQYKFINGNTWAGEEQVPSACGVSNGFGGFNRSLTVTQDTVLPVVCFSSCTTCQPLPPTKLVTFQVNMSNVANVSQMGVHIAGSFQGWNPASTPMIKSGSIWSYTVALPVGQTVQFKFINGNAWGQDETVPAACGMGNPVNRFLTVPNSDTVLPAVCFGTCNTNCPVIPPTPKKAVTFRVDMSQQSVSSNGVHVAGNFQGWNPAGSTMTLDTASGLYVRLDSASIGDTVFYKFINGNAWGQDETVPAACGLGIPSPNRWFVMPNTDTILPVVCFGMCGPCPVPQPRNVTFRVDMKNQTISPNGVYLAGSFNNWSPKATPMTANGTIYSATVVINSGTTVQYKFLNDSTFTGAEAVPPACGVSDGFGGYNRVFNVTNDTILSAVCFSMCDTCPAQLPTSKVTISVLTQGIQVSPQGMYVAGTFNGWNFTQHQMNLVSPNKYSITLDLPKGEQVLYRFSTTNSPAGQELITGSCGFLGSRNLTVPTADTTLPDVCFNRCDLVCTSFSIDETAYSSLKAAYRNRVLSISGLPVGGVPSKLKIIDVSGKLIYSVDFHSTGTFTSPLELISGVYFIVLQIDGQIKILKLPVAFY</sequence>
<feature type="domain" description="CBM20" evidence="2">
    <location>
        <begin position="354"/>
        <end position="466"/>
    </location>
</feature>
<dbReference type="Pfam" id="PF16561">
    <property type="entry name" value="AMPK1_CBM"/>
    <property type="match status" value="1"/>
</dbReference>
<dbReference type="SMART" id="SM01065">
    <property type="entry name" value="CBM_2"/>
    <property type="match status" value="3"/>
</dbReference>
<comment type="similarity">
    <text evidence="1">Belongs to the 5'-AMP-activated protein kinase beta subunit family.</text>
</comment>
<dbReference type="Gene3D" id="2.60.40.10">
    <property type="entry name" value="Immunoglobulins"/>
    <property type="match status" value="5"/>
</dbReference>
<dbReference type="CDD" id="cd02859">
    <property type="entry name" value="E_set_AMPKbeta_like_N"/>
    <property type="match status" value="1"/>
</dbReference>
<dbReference type="InterPro" id="IPR002044">
    <property type="entry name" value="CBM20"/>
</dbReference>
<dbReference type="InterPro" id="IPR013784">
    <property type="entry name" value="Carb-bd-like_fold"/>
</dbReference>
<dbReference type="InterPro" id="IPR013783">
    <property type="entry name" value="Ig-like_fold"/>
</dbReference>
<feature type="domain" description="CBM20" evidence="2">
    <location>
        <begin position="130"/>
        <end position="234"/>
    </location>
</feature>
<evidence type="ECO:0000256" key="1">
    <source>
        <dbReference type="ARBA" id="ARBA00010926"/>
    </source>
</evidence>
<dbReference type="AlphaFoldDB" id="A0A401XJU9"/>
<reference evidence="3 4" key="1">
    <citation type="submission" date="2018-11" db="EMBL/GenBank/DDBJ databases">
        <title>Schleiferia aggregans sp. nov., a moderately thermophilic heterotrophic bacterium isolated from microbial mats at a terrestrial hot spring.</title>
        <authorList>
            <person name="Iino T."/>
            <person name="Ohkuma M."/>
            <person name="Haruta S."/>
        </authorList>
    </citation>
    <scope>NUCLEOTIDE SEQUENCE [LARGE SCALE GENOMIC DNA]</scope>
    <source>
        <strain evidence="3 4">LA</strain>
    </source>
</reference>
<dbReference type="PROSITE" id="PS51166">
    <property type="entry name" value="CBM20"/>
    <property type="match status" value="2"/>
</dbReference>
<dbReference type="EMBL" id="BHZE01000005">
    <property type="protein sequence ID" value="GCD77288.1"/>
    <property type="molecule type" value="Genomic_DNA"/>
</dbReference>
<evidence type="ECO:0000313" key="4">
    <source>
        <dbReference type="Proteomes" id="UP000286715"/>
    </source>
</evidence>
<evidence type="ECO:0000313" key="3">
    <source>
        <dbReference type="EMBL" id="GCD77288.1"/>
    </source>
</evidence>
<gene>
    <name evidence="3" type="ORF">JCM31826_07700</name>
</gene>
<dbReference type="SUPFAM" id="SSF49452">
    <property type="entry name" value="Starch-binding domain-like"/>
    <property type="match status" value="1"/>
</dbReference>
<accession>A0A401XJU9</accession>
<organism evidence="3 4">
    <name type="scientific">Thermaurantimonas aggregans</name>
    <dbReference type="NCBI Taxonomy" id="2173829"/>
    <lineage>
        <taxon>Bacteria</taxon>
        <taxon>Pseudomonadati</taxon>
        <taxon>Bacteroidota</taxon>
        <taxon>Flavobacteriia</taxon>
        <taxon>Flavobacteriales</taxon>
        <taxon>Schleiferiaceae</taxon>
        <taxon>Thermaurantimonas</taxon>
    </lineage>
</organism>
<dbReference type="PANTHER" id="PTHR10343:SF84">
    <property type="entry name" value="5'-AMP-ACTIVATED PROTEIN KINASE SUBUNIT BETA-1"/>
    <property type="match status" value="1"/>
</dbReference>
<dbReference type="InterPro" id="IPR050827">
    <property type="entry name" value="CRP1_MDG1_kinase"/>
</dbReference>
<dbReference type="OrthoDB" id="1466161at2"/>
<dbReference type="GO" id="GO:2001070">
    <property type="term" value="F:starch binding"/>
    <property type="evidence" value="ECO:0007669"/>
    <property type="project" value="InterPro"/>
</dbReference>
<dbReference type="PANTHER" id="PTHR10343">
    <property type="entry name" value="5'-AMP-ACTIVATED PROTEIN KINASE , BETA SUBUNIT"/>
    <property type="match status" value="1"/>
</dbReference>
<name>A0A401XJU9_9FLAO</name>
<dbReference type="InterPro" id="IPR032640">
    <property type="entry name" value="AMPK1_CBM"/>
</dbReference>
<keyword evidence="4" id="KW-1185">Reference proteome</keyword>
<dbReference type="Proteomes" id="UP000286715">
    <property type="component" value="Unassembled WGS sequence"/>
</dbReference>
<dbReference type="SUPFAM" id="SSF81296">
    <property type="entry name" value="E set domains"/>
    <property type="match status" value="3"/>
</dbReference>
<evidence type="ECO:0000259" key="2">
    <source>
        <dbReference type="PROSITE" id="PS51166"/>
    </source>
</evidence>
<dbReference type="InterPro" id="IPR014756">
    <property type="entry name" value="Ig_E-set"/>
</dbReference>
<comment type="caution">
    <text evidence="3">The sequence shown here is derived from an EMBL/GenBank/DDBJ whole genome shotgun (WGS) entry which is preliminary data.</text>
</comment>